<reference evidence="1" key="2">
    <citation type="journal article" date="2021" name="PeerJ">
        <title>Extensive microbial diversity within the chicken gut microbiome revealed by metagenomics and culture.</title>
        <authorList>
            <person name="Gilroy R."/>
            <person name="Ravi A."/>
            <person name="Getino M."/>
            <person name="Pursley I."/>
            <person name="Horton D.L."/>
            <person name="Alikhan N.F."/>
            <person name="Baker D."/>
            <person name="Gharbi K."/>
            <person name="Hall N."/>
            <person name="Watson M."/>
            <person name="Adriaenssens E.M."/>
            <person name="Foster-Nyarko E."/>
            <person name="Jarju S."/>
            <person name="Secka A."/>
            <person name="Antonio M."/>
            <person name="Oren A."/>
            <person name="Chaudhuri R.R."/>
            <person name="La Ragione R."/>
            <person name="Hildebrand F."/>
            <person name="Pallen M.J."/>
        </authorList>
    </citation>
    <scope>NUCLEOTIDE SEQUENCE</scope>
    <source>
        <strain evidence="1">CHK165-10780</strain>
    </source>
</reference>
<proteinExistence type="predicted"/>
<name>A0A9D0Z2Q2_9FIRM</name>
<protein>
    <submittedName>
        <fullName evidence="1">Uncharacterized protein</fullName>
    </submittedName>
</protein>
<dbReference type="AlphaFoldDB" id="A0A9D0Z2Q2"/>
<sequence>MKRLTNQELKEIKGGASITGSLLNAFVDILKVLLDAGRSVGSGIRRATSDSLCPTDL</sequence>
<evidence type="ECO:0000313" key="2">
    <source>
        <dbReference type="Proteomes" id="UP000886725"/>
    </source>
</evidence>
<evidence type="ECO:0000313" key="1">
    <source>
        <dbReference type="EMBL" id="HIQ65400.1"/>
    </source>
</evidence>
<gene>
    <name evidence="1" type="ORF">IAC85_06660</name>
</gene>
<organism evidence="1 2">
    <name type="scientific">Candidatus Faecenecus gallistercoris</name>
    <dbReference type="NCBI Taxonomy" id="2840793"/>
    <lineage>
        <taxon>Bacteria</taxon>
        <taxon>Bacillati</taxon>
        <taxon>Bacillota</taxon>
        <taxon>Bacillota incertae sedis</taxon>
        <taxon>Candidatus Faecenecus</taxon>
    </lineage>
</organism>
<comment type="caution">
    <text evidence="1">The sequence shown here is derived from an EMBL/GenBank/DDBJ whole genome shotgun (WGS) entry which is preliminary data.</text>
</comment>
<dbReference type="EMBL" id="DVFU01000129">
    <property type="protein sequence ID" value="HIQ65400.1"/>
    <property type="molecule type" value="Genomic_DNA"/>
</dbReference>
<reference evidence="1" key="1">
    <citation type="submission" date="2020-10" db="EMBL/GenBank/DDBJ databases">
        <authorList>
            <person name="Gilroy R."/>
        </authorList>
    </citation>
    <scope>NUCLEOTIDE SEQUENCE</scope>
    <source>
        <strain evidence="1">CHK165-10780</strain>
    </source>
</reference>
<dbReference type="Proteomes" id="UP000886725">
    <property type="component" value="Unassembled WGS sequence"/>
</dbReference>
<accession>A0A9D0Z2Q2</accession>